<dbReference type="PIRSF" id="PIRSF017393">
    <property type="entry name" value="MTase_SAV2177"/>
    <property type="match status" value="1"/>
</dbReference>
<dbReference type="GO" id="GO:0008168">
    <property type="term" value="F:methyltransferase activity"/>
    <property type="evidence" value="ECO:0007669"/>
    <property type="project" value="UniProtKB-KW"/>
</dbReference>
<dbReference type="Pfam" id="PF04672">
    <property type="entry name" value="Methyltransf_19"/>
    <property type="match status" value="1"/>
</dbReference>
<dbReference type="InterPro" id="IPR006764">
    <property type="entry name" value="SAM_dep_MeTrfase_SAV2177_type"/>
</dbReference>
<protein>
    <submittedName>
        <fullName evidence="1">SAM-dependent methyltransferase</fullName>
    </submittedName>
</protein>
<comment type="caution">
    <text evidence="1">The sequence shown here is derived from an EMBL/GenBank/DDBJ whole genome shotgun (WGS) entry which is preliminary data.</text>
</comment>
<dbReference type="GO" id="GO:0032259">
    <property type="term" value="P:methylation"/>
    <property type="evidence" value="ECO:0007669"/>
    <property type="project" value="UniProtKB-KW"/>
</dbReference>
<dbReference type="Gene3D" id="3.40.50.150">
    <property type="entry name" value="Vaccinia Virus protein VP39"/>
    <property type="match status" value="1"/>
</dbReference>
<dbReference type="EMBL" id="JAHKNI010000005">
    <property type="protein sequence ID" value="MBU3063017.1"/>
    <property type="molecule type" value="Genomic_DNA"/>
</dbReference>
<name>A0ABS6AY93_9NOCA</name>
<dbReference type="RefSeq" id="WP_215917948.1">
    <property type="nucleotide sequence ID" value="NZ_JAHKNI010000005.1"/>
</dbReference>
<keyword evidence="1" id="KW-0489">Methyltransferase</keyword>
<dbReference type="InterPro" id="IPR029063">
    <property type="entry name" value="SAM-dependent_MTases_sf"/>
</dbReference>
<dbReference type="SUPFAM" id="SSF53335">
    <property type="entry name" value="S-adenosyl-L-methionine-dependent methyltransferases"/>
    <property type="match status" value="1"/>
</dbReference>
<keyword evidence="1" id="KW-0808">Transferase</keyword>
<evidence type="ECO:0000313" key="1">
    <source>
        <dbReference type="EMBL" id="MBU3063017.1"/>
    </source>
</evidence>
<proteinExistence type="predicted"/>
<evidence type="ECO:0000313" key="2">
    <source>
        <dbReference type="Proteomes" id="UP000733379"/>
    </source>
</evidence>
<gene>
    <name evidence="1" type="ORF">KO481_15975</name>
</gene>
<organism evidence="1 2">
    <name type="scientific">Nocardia albiluteola</name>
    <dbReference type="NCBI Taxonomy" id="2842303"/>
    <lineage>
        <taxon>Bacteria</taxon>
        <taxon>Bacillati</taxon>
        <taxon>Actinomycetota</taxon>
        <taxon>Actinomycetes</taxon>
        <taxon>Mycobacteriales</taxon>
        <taxon>Nocardiaceae</taxon>
        <taxon>Nocardia</taxon>
    </lineage>
</organism>
<reference evidence="1 2" key="1">
    <citation type="submission" date="2021-06" db="EMBL/GenBank/DDBJ databases">
        <title>Actinomycetes sequencing.</title>
        <authorList>
            <person name="Shan Q."/>
        </authorList>
    </citation>
    <scope>NUCLEOTIDE SEQUENCE [LARGE SCALE GENOMIC DNA]</scope>
    <source>
        <strain evidence="1 2">NEAU-G5</strain>
    </source>
</reference>
<keyword evidence="2" id="KW-1185">Reference proteome</keyword>
<sequence>MSNDRPAPEGVDPTKPNAARIYNYLLGGKDNYEADRMVAQRMLSIAPDNRTLATLSRAFLTGSAKMAAETGIRQFVDIGSGIPASPSVYETVMAVDPDSRLASIDYDPVVIAHTNAMFCDLPGVTPMLGDFREPDDIIARLPEAGIDLSEPIALLLVGLLHFVLEDEKPAEVMARLHEVMAPGSYVAFTHGATESDKTWVQQTVTDTVGSTAQFVFRSRADVATIFKGFDLLDPGIVPVQQWLSDDLPDTRMVVLGGICRKS</sequence>
<dbReference type="Proteomes" id="UP000733379">
    <property type="component" value="Unassembled WGS sequence"/>
</dbReference>
<accession>A0ABS6AY93</accession>